<evidence type="ECO:0000256" key="4">
    <source>
        <dbReference type="ARBA" id="ARBA00014959"/>
    </source>
</evidence>
<feature type="region of interest" description="Disordered" evidence="11">
    <location>
        <begin position="1"/>
        <end position="25"/>
    </location>
</feature>
<sequence length="419" mass="46048">MEAAAAGSNAGSRSGSGPAPAALPPLDAESRELLEAWRDRVSCELDTVVDFWIRHSHDPEHGLGRCLGVLETPNSPPAPEGTFNPGVRALTTHPAPSGFFSCLSRDGTVYDETKYVWMQGRQVWVYARLYRSVPRFRRPELLEAARAGGEFLLRCARPDPRVPKAAFALLRDGRAAKVQRSVFSECFCALALDELGRATGNACYEAAAREGLEAAERWAREEPNGPGRPPLLRLHLQRGRTAVLEHVSQDGLELPGSLGRLQNPGHAIEAGWMLLLHARARGDMAAADEAIDGFMLGPLDAGWDSPHGGLLAFHDADGLCPTQLEWAMKLWWPHAEALVALLAAFAHRRDPALLRRFEQVAEFTFQRFPDPEHGEWFGYLNRDSSLALSIKGGPFKGCFHVPRALYMCEELLNEILAGP</sequence>
<dbReference type="RefSeq" id="XP_025066578.1">
    <property type="nucleotide sequence ID" value="XM_025210793.1"/>
</dbReference>
<dbReference type="CTD" id="5973"/>
<evidence type="ECO:0000313" key="12">
    <source>
        <dbReference type="Proteomes" id="UP000189705"/>
    </source>
</evidence>
<feature type="compositionally biased region" description="Low complexity" evidence="11">
    <location>
        <begin position="1"/>
        <end position="20"/>
    </location>
</feature>
<protein>
    <recommendedName>
        <fullName evidence="4">N-acylglucosamine 2-epimerase</fullName>
        <ecNumber evidence="3">5.1.3.8</ecNumber>
    </recommendedName>
    <alternativeName>
        <fullName evidence="8">GlcNAc 2-epimerase</fullName>
    </alternativeName>
    <alternativeName>
        <fullName evidence="6">N-acetyl-D-glucosamine 2-epimerase</fullName>
    </alternativeName>
    <alternativeName>
        <fullName evidence="7">Renin-binding protein</fullName>
    </alternativeName>
</protein>
<dbReference type="GO" id="GO:0050121">
    <property type="term" value="F:N-acylglucosamine 2-epimerase activity"/>
    <property type="evidence" value="ECO:0007669"/>
    <property type="project" value="UniProtKB-EC"/>
</dbReference>
<dbReference type="SUPFAM" id="SSF48208">
    <property type="entry name" value="Six-hairpin glycosidases"/>
    <property type="match status" value="1"/>
</dbReference>
<dbReference type="GeneID" id="102377988"/>
<name>A0A3Q0H804_ALLSI</name>
<dbReference type="Proteomes" id="UP000189705">
    <property type="component" value="Unplaced"/>
</dbReference>
<gene>
    <name evidence="13" type="primary">RENBP</name>
</gene>
<evidence type="ECO:0000256" key="11">
    <source>
        <dbReference type="SAM" id="MobiDB-lite"/>
    </source>
</evidence>
<comment type="catalytic activity">
    <reaction evidence="9">
        <text>an N-acyl-D-glucosamine = an N-acyl-D-mannosamine</text>
        <dbReference type="Rhea" id="RHEA:19033"/>
        <dbReference type="ChEBI" id="CHEBI:16062"/>
        <dbReference type="ChEBI" id="CHEBI:17274"/>
        <dbReference type="EC" id="5.1.3.8"/>
    </reaction>
    <physiologicalReaction direction="left-to-right" evidence="9">
        <dbReference type="Rhea" id="RHEA:19034"/>
    </physiologicalReaction>
    <physiologicalReaction direction="right-to-left" evidence="9">
        <dbReference type="Rhea" id="RHEA:19035"/>
    </physiologicalReaction>
</comment>
<dbReference type="STRING" id="38654.A0A3Q0H804"/>
<dbReference type="KEGG" id="asn:102377988"/>
<dbReference type="GO" id="GO:0005975">
    <property type="term" value="P:carbohydrate metabolic process"/>
    <property type="evidence" value="ECO:0007669"/>
    <property type="project" value="InterPro"/>
</dbReference>
<dbReference type="Gene3D" id="1.50.10.10">
    <property type="match status" value="2"/>
</dbReference>
<evidence type="ECO:0000256" key="1">
    <source>
        <dbReference type="ARBA" id="ARBA00004878"/>
    </source>
</evidence>
<evidence type="ECO:0000256" key="2">
    <source>
        <dbReference type="ARBA" id="ARBA00008558"/>
    </source>
</evidence>
<proteinExistence type="inferred from homology"/>
<dbReference type="InterPro" id="IPR010819">
    <property type="entry name" value="AGE/CE"/>
</dbReference>
<evidence type="ECO:0000256" key="9">
    <source>
        <dbReference type="ARBA" id="ARBA00034243"/>
    </source>
</evidence>
<organism evidence="12 13">
    <name type="scientific">Alligator sinensis</name>
    <name type="common">Chinese alligator</name>
    <dbReference type="NCBI Taxonomy" id="38654"/>
    <lineage>
        <taxon>Eukaryota</taxon>
        <taxon>Metazoa</taxon>
        <taxon>Chordata</taxon>
        <taxon>Craniata</taxon>
        <taxon>Vertebrata</taxon>
        <taxon>Euteleostomi</taxon>
        <taxon>Archelosauria</taxon>
        <taxon>Archosauria</taxon>
        <taxon>Crocodylia</taxon>
        <taxon>Alligatoridae</taxon>
        <taxon>Alligatorinae</taxon>
        <taxon>Alligator</taxon>
    </lineage>
</organism>
<dbReference type="Pfam" id="PF07221">
    <property type="entry name" value="GlcNAc_2-epim"/>
    <property type="match status" value="2"/>
</dbReference>
<comment type="pathway">
    <text evidence="1">Amino-sugar metabolism; N-acetylneuraminate degradation.</text>
</comment>
<dbReference type="EC" id="5.1.3.8" evidence="3"/>
<keyword evidence="5" id="KW-0413">Isomerase</keyword>
<dbReference type="InterPro" id="IPR008928">
    <property type="entry name" value="6-hairpin_glycosidase_sf"/>
</dbReference>
<evidence type="ECO:0000256" key="6">
    <source>
        <dbReference type="ARBA" id="ARBA00031608"/>
    </source>
</evidence>
<keyword evidence="12" id="KW-1185">Reference proteome</keyword>
<dbReference type="InParanoid" id="A0A3Q0H804"/>
<comment type="subunit">
    <text evidence="10">Homodimer. Forms a heterodimer with renin and inhibits its activity.</text>
</comment>
<evidence type="ECO:0000256" key="3">
    <source>
        <dbReference type="ARBA" id="ARBA00013176"/>
    </source>
</evidence>
<accession>A0A3Q0H804</accession>
<dbReference type="InterPro" id="IPR012341">
    <property type="entry name" value="6hp_glycosidase-like_sf"/>
</dbReference>
<evidence type="ECO:0000256" key="7">
    <source>
        <dbReference type="ARBA" id="ARBA00031909"/>
    </source>
</evidence>
<evidence type="ECO:0000256" key="5">
    <source>
        <dbReference type="ARBA" id="ARBA00023235"/>
    </source>
</evidence>
<evidence type="ECO:0000313" key="13">
    <source>
        <dbReference type="RefSeq" id="XP_025066578.1"/>
    </source>
</evidence>
<evidence type="ECO:0000256" key="10">
    <source>
        <dbReference type="ARBA" id="ARBA00046544"/>
    </source>
</evidence>
<dbReference type="AlphaFoldDB" id="A0A3Q0H804"/>
<comment type="similarity">
    <text evidence="2">Belongs to the N-acylglucosamine 2-epimerase family.</text>
</comment>
<evidence type="ECO:0000256" key="8">
    <source>
        <dbReference type="ARBA" id="ARBA00033215"/>
    </source>
</evidence>
<dbReference type="PANTHER" id="PTHR15108">
    <property type="entry name" value="N-ACYLGLUCOSAMINE-2-EPIMERASE"/>
    <property type="match status" value="1"/>
</dbReference>
<reference evidence="13" key="1">
    <citation type="submission" date="2025-08" db="UniProtKB">
        <authorList>
            <consortium name="RefSeq"/>
        </authorList>
    </citation>
    <scope>IDENTIFICATION</scope>
</reference>